<dbReference type="GO" id="GO:0046677">
    <property type="term" value="P:response to antibiotic"/>
    <property type="evidence" value="ECO:0007669"/>
    <property type="project" value="UniProtKB-UniRule"/>
</dbReference>
<dbReference type="Pfam" id="PF02673">
    <property type="entry name" value="BacA"/>
    <property type="match status" value="1"/>
</dbReference>
<evidence type="ECO:0000256" key="11">
    <source>
        <dbReference type="ARBA" id="ARBA00023136"/>
    </source>
</evidence>
<comment type="catalytic activity">
    <reaction evidence="16 17">
        <text>di-trans,octa-cis-undecaprenyl diphosphate + H2O = di-trans,octa-cis-undecaprenyl phosphate + phosphate + H(+)</text>
        <dbReference type="Rhea" id="RHEA:28094"/>
        <dbReference type="ChEBI" id="CHEBI:15377"/>
        <dbReference type="ChEBI" id="CHEBI:15378"/>
        <dbReference type="ChEBI" id="CHEBI:43474"/>
        <dbReference type="ChEBI" id="CHEBI:58405"/>
        <dbReference type="ChEBI" id="CHEBI:60392"/>
        <dbReference type="EC" id="3.6.1.27"/>
    </reaction>
</comment>
<keyword evidence="12 17" id="KW-0046">Antibiotic resistance</keyword>
<evidence type="ECO:0000256" key="7">
    <source>
        <dbReference type="ARBA" id="ARBA00022801"/>
    </source>
</evidence>
<keyword evidence="13 17" id="KW-0961">Cell wall biogenesis/degradation</keyword>
<evidence type="ECO:0000256" key="15">
    <source>
        <dbReference type="ARBA" id="ARBA00032932"/>
    </source>
</evidence>
<dbReference type="GO" id="GO:0071555">
    <property type="term" value="P:cell wall organization"/>
    <property type="evidence" value="ECO:0007669"/>
    <property type="project" value="UniProtKB-KW"/>
</dbReference>
<comment type="miscellaneous">
    <text evidence="17">Bacitracin is thought to be involved in the inhibition of peptidoglycan synthesis by sequestering undecaprenyl diphosphate, thereby reducing the pool of lipid carrier available.</text>
</comment>
<feature type="transmembrane region" description="Helical" evidence="17">
    <location>
        <begin position="88"/>
        <end position="106"/>
    </location>
</feature>
<dbReference type="PANTHER" id="PTHR30622">
    <property type="entry name" value="UNDECAPRENYL-DIPHOSPHATASE"/>
    <property type="match status" value="1"/>
</dbReference>
<dbReference type="PANTHER" id="PTHR30622:SF4">
    <property type="entry name" value="UNDECAPRENYL-DIPHOSPHATASE"/>
    <property type="match status" value="1"/>
</dbReference>
<dbReference type="GO" id="GO:0050380">
    <property type="term" value="F:undecaprenyl-diphosphatase activity"/>
    <property type="evidence" value="ECO:0007669"/>
    <property type="project" value="UniProtKB-UniRule"/>
</dbReference>
<keyword evidence="9 17" id="KW-0573">Peptidoglycan synthesis</keyword>
<keyword evidence="19" id="KW-1185">Reference proteome</keyword>
<dbReference type="GO" id="GO:0008360">
    <property type="term" value="P:regulation of cell shape"/>
    <property type="evidence" value="ECO:0007669"/>
    <property type="project" value="UniProtKB-KW"/>
</dbReference>
<gene>
    <name evidence="18" type="primary">uppP2</name>
    <name evidence="17" type="synonym">uppP</name>
    <name evidence="18" type="ORF">GCM10011333_09500</name>
</gene>
<dbReference type="NCBIfam" id="NF001392">
    <property type="entry name" value="PRK00281.2-1"/>
    <property type="match status" value="1"/>
</dbReference>
<keyword evidence="5 17" id="KW-1003">Cell membrane</keyword>
<feature type="transmembrane region" description="Helical" evidence="17">
    <location>
        <begin position="41"/>
        <end position="61"/>
    </location>
</feature>
<dbReference type="AlphaFoldDB" id="A0A8J2TWK7"/>
<evidence type="ECO:0000256" key="5">
    <source>
        <dbReference type="ARBA" id="ARBA00022475"/>
    </source>
</evidence>
<evidence type="ECO:0000313" key="19">
    <source>
        <dbReference type="Proteomes" id="UP000616114"/>
    </source>
</evidence>
<organism evidence="18 19">
    <name type="scientific">Sediminivirga luteola</name>
    <dbReference type="NCBI Taxonomy" id="1774748"/>
    <lineage>
        <taxon>Bacteria</taxon>
        <taxon>Bacillati</taxon>
        <taxon>Actinomycetota</taxon>
        <taxon>Actinomycetes</taxon>
        <taxon>Micrococcales</taxon>
        <taxon>Brevibacteriaceae</taxon>
        <taxon>Sediminivirga</taxon>
    </lineage>
</organism>
<evidence type="ECO:0000256" key="13">
    <source>
        <dbReference type="ARBA" id="ARBA00023316"/>
    </source>
</evidence>
<comment type="similarity">
    <text evidence="2 17">Belongs to the UppP family.</text>
</comment>
<keyword evidence="7 17" id="KW-0378">Hydrolase</keyword>
<dbReference type="EC" id="3.6.1.27" evidence="3 17"/>
<evidence type="ECO:0000256" key="2">
    <source>
        <dbReference type="ARBA" id="ARBA00010621"/>
    </source>
</evidence>
<evidence type="ECO:0000256" key="14">
    <source>
        <dbReference type="ARBA" id="ARBA00032707"/>
    </source>
</evidence>
<comment type="function">
    <text evidence="17">Catalyzes the dephosphorylation of undecaprenyl diphosphate (UPP). Confers resistance to bacitracin.</text>
</comment>
<keyword evidence="6 17" id="KW-0812">Transmembrane</keyword>
<evidence type="ECO:0000313" key="18">
    <source>
        <dbReference type="EMBL" id="GGA08678.1"/>
    </source>
</evidence>
<evidence type="ECO:0000256" key="9">
    <source>
        <dbReference type="ARBA" id="ARBA00022984"/>
    </source>
</evidence>
<feature type="transmembrane region" description="Helical" evidence="17">
    <location>
        <begin position="112"/>
        <end position="134"/>
    </location>
</feature>
<keyword evidence="10 17" id="KW-1133">Transmembrane helix</keyword>
<protein>
    <recommendedName>
        <fullName evidence="4 17">Undecaprenyl-diphosphatase</fullName>
        <ecNumber evidence="3 17">3.6.1.27</ecNumber>
    </recommendedName>
    <alternativeName>
        <fullName evidence="15 17">Bacitracin resistance protein</fullName>
    </alternativeName>
    <alternativeName>
        <fullName evidence="14 17">Undecaprenyl pyrophosphate phosphatase</fullName>
    </alternativeName>
</protein>
<dbReference type="Proteomes" id="UP000616114">
    <property type="component" value="Unassembled WGS sequence"/>
</dbReference>
<accession>A0A8J2TWK7</accession>
<dbReference type="EMBL" id="BMFY01000003">
    <property type="protein sequence ID" value="GGA08678.1"/>
    <property type="molecule type" value="Genomic_DNA"/>
</dbReference>
<comment type="subcellular location">
    <subcellularLocation>
        <location evidence="1 17">Cell membrane</location>
        <topology evidence="1 17">Multi-pass membrane protein</topology>
    </subcellularLocation>
</comment>
<dbReference type="InterPro" id="IPR003824">
    <property type="entry name" value="UppP"/>
</dbReference>
<dbReference type="NCBIfam" id="TIGR00753">
    <property type="entry name" value="undec_PP_bacA"/>
    <property type="match status" value="1"/>
</dbReference>
<evidence type="ECO:0000256" key="6">
    <source>
        <dbReference type="ARBA" id="ARBA00022692"/>
    </source>
</evidence>
<reference evidence="18" key="1">
    <citation type="journal article" date="2014" name="Int. J. Syst. Evol. Microbiol.">
        <title>Complete genome sequence of Corynebacterium casei LMG S-19264T (=DSM 44701T), isolated from a smear-ripened cheese.</title>
        <authorList>
            <consortium name="US DOE Joint Genome Institute (JGI-PGF)"/>
            <person name="Walter F."/>
            <person name="Albersmeier A."/>
            <person name="Kalinowski J."/>
            <person name="Ruckert C."/>
        </authorList>
    </citation>
    <scope>NUCLEOTIDE SEQUENCE</scope>
    <source>
        <strain evidence="18">CGMCC 1.12785</strain>
    </source>
</reference>
<dbReference type="GO" id="GO:0009252">
    <property type="term" value="P:peptidoglycan biosynthetic process"/>
    <property type="evidence" value="ECO:0007669"/>
    <property type="project" value="UniProtKB-KW"/>
</dbReference>
<dbReference type="GO" id="GO:0005886">
    <property type="term" value="C:plasma membrane"/>
    <property type="evidence" value="ECO:0007669"/>
    <property type="project" value="UniProtKB-SubCell"/>
</dbReference>
<evidence type="ECO:0000256" key="12">
    <source>
        <dbReference type="ARBA" id="ARBA00023251"/>
    </source>
</evidence>
<comment type="caution">
    <text evidence="18">The sequence shown here is derived from an EMBL/GenBank/DDBJ whole genome shotgun (WGS) entry which is preliminary data.</text>
</comment>
<sequence>MEWLTAIVLGIVQGLTEFLPVSSSAHVRIVGELMLPGNDPGAFFTAIVQLGTETAVLVYFWKDIRRIVTAWFGWVARKRPASDPDVRMGWFIIVGTIPIVVLGLLFEDSIDSVFRSLWIVATMLIVFGLALGLADKFSRKERSLQQLTWKHGIIYGFGQALALVPGVSRSGGTITTGLVLGYTRQSAAYYSFLLALPAVFGSGFFGLYRSIGEPMVLGWGPTIAATAVSFVVGYVVIVAFLKYISSHSYWIFVWYRVGLGILLFILLGTGVLQPL</sequence>
<name>A0A8J2TWK7_9MICO</name>
<proteinExistence type="inferred from homology"/>
<evidence type="ECO:0000256" key="3">
    <source>
        <dbReference type="ARBA" id="ARBA00012374"/>
    </source>
</evidence>
<feature type="transmembrane region" description="Helical" evidence="17">
    <location>
        <begin position="187"/>
        <end position="207"/>
    </location>
</feature>
<reference evidence="18" key="2">
    <citation type="submission" date="2020-09" db="EMBL/GenBank/DDBJ databases">
        <authorList>
            <person name="Sun Q."/>
            <person name="Zhou Y."/>
        </authorList>
    </citation>
    <scope>NUCLEOTIDE SEQUENCE</scope>
    <source>
        <strain evidence="18">CGMCC 1.12785</strain>
    </source>
</reference>
<evidence type="ECO:0000256" key="16">
    <source>
        <dbReference type="ARBA" id="ARBA00047594"/>
    </source>
</evidence>
<evidence type="ECO:0000256" key="4">
    <source>
        <dbReference type="ARBA" id="ARBA00021581"/>
    </source>
</evidence>
<feature type="transmembrane region" description="Helical" evidence="17">
    <location>
        <begin position="253"/>
        <end position="272"/>
    </location>
</feature>
<keyword evidence="8 17" id="KW-0133">Cell shape</keyword>
<keyword evidence="11 17" id="KW-0472">Membrane</keyword>
<dbReference type="RefSeq" id="WP_188549778.1">
    <property type="nucleotide sequence ID" value="NZ_BMFY01000003.1"/>
</dbReference>
<evidence type="ECO:0000256" key="17">
    <source>
        <dbReference type="HAMAP-Rule" id="MF_01006"/>
    </source>
</evidence>
<feature type="transmembrane region" description="Helical" evidence="17">
    <location>
        <begin position="219"/>
        <end position="241"/>
    </location>
</feature>
<dbReference type="HAMAP" id="MF_01006">
    <property type="entry name" value="Undec_diphosphatase"/>
    <property type="match status" value="1"/>
</dbReference>
<evidence type="ECO:0000256" key="10">
    <source>
        <dbReference type="ARBA" id="ARBA00022989"/>
    </source>
</evidence>
<evidence type="ECO:0000256" key="1">
    <source>
        <dbReference type="ARBA" id="ARBA00004651"/>
    </source>
</evidence>
<evidence type="ECO:0000256" key="8">
    <source>
        <dbReference type="ARBA" id="ARBA00022960"/>
    </source>
</evidence>